<feature type="compositionally biased region" description="Gly residues" evidence="1">
    <location>
        <begin position="230"/>
        <end position="245"/>
    </location>
</feature>
<gene>
    <name evidence="2" type="ORF">LVIROSA_LOCUS34997</name>
</gene>
<evidence type="ECO:0000256" key="1">
    <source>
        <dbReference type="SAM" id="MobiDB-lite"/>
    </source>
</evidence>
<organism evidence="2 3">
    <name type="scientific">Lactuca virosa</name>
    <dbReference type="NCBI Taxonomy" id="75947"/>
    <lineage>
        <taxon>Eukaryota</taxon>
        <taxon>Viridiplantae</taxon>
        <taxon>Streptophyta</taxon>
        <taxon>Embryophyta</taxon>
        <taxon>Tracheophyta</taxon>
        <taxon>Spermatophyta</taxon>
        <taxon>Magnoliopsida</taxon>
        <taxon>eudicotyledons</taxon>
        <taxon>Gunneridae</taxon>
        <taxon>Pentapetalae</taxon>
        <taxon>asterids</taxon>
        <taxon>campanulids</taxon>
        <taxon>Asterales</taxon>
        <taxon>Asteraceae</taxon>
        <taxon>Cichorioideae</taxon>
        <taxon>Cichorieae</taxon>
        <taxon>Lactucinae</taxon>
        <taxon>Lactuca</taxon>
    </lineage>
</organism>
<comment type="caution">
    <text evidence="2">The sequence shown here is derived from an EMBL/GenBank/DDBJ whole genome shotgun (WGS) entry which is preliminary data.</text>
</comment>
<name>A0AAU9PHK9_9ASTR</name>
<accession>A0AAU9PHK9</accession>
<protein>
    <recommendedName>
        <fullName evidence="4">CCHC-type domain-containing protein</fullName>
    </recommendedName>
</protein>
<dbReference type="PANTHER" id="PTHR35317:SF35">
    <property type="entry name" value="DUF4219 DOMAIN-CONTAINING PROTEIN"/>
    <property type="match status" value="1"/>
</dbReference>
<dbReference type="Proteomes" id="UP001157418">
    <property type="component" value="Unassembled WGS sequence"/>
</dbReference>
<feature type="region of interest" description="Disordered" evidence="1">
    <location>
        <begin position="204"/>
        <end position="254"/>
    </location>
</feature>
<dbReference type="PANTHER" id="PTHR35317">
    <property type="entry name" value="OS04G0629600 PROTEIN"/>
    <property type="match status" value="1"/>
</dbReference>
<reference evidence="2 3" key="1">
    <citation type="submission" date="2022-01" db="EMBL/GenBank/DDBJ databases">
        <authorList>
            <person name="Xiong W."/>
            <person name="Schranz E."/>
        </authorList>
    </citation>
    <scope>NUCLEOTIDE SEQUENCE [LARGE SCALE GENOMIC DNA]</scope>
</reference>
<dbReference type="AlphaFoldDB" id="A0AAU9PHK9"/>
<evidence type="ECO:0000313" key="2">
    <source>
        <dbReference type="EMBL" id="CAH1449517.1"/>
    </source>
</evidence>
<dbReference type="EMBL" id="CAKMRJ010005634">
    <property type="protein sequence ID" value="CAH1449517.1"/>
    <property type="molecule type" value="Genomic_DNA"/>
</dbReference>
<feature type="compositionally biased region" description="Basic and acidic residues" evidence="1">
    <location>
        <begin position="204"/>
        <end position="214"/>
    </location>
</feature>
<dbReference type="Pfam" id="PF14223">
    <property type="entry name" value="Retrotran_gag_2"/>
    <property type="match status" value="1"/>
</dbReference>
<proteinExistence type="predicted"/>
<keyword evidence="3" id="KW-1185">Reference proteome</keyword>
<evidence type="ECO:0008006" key="4">
    <source>
        <dbReference type="Google" id="ProtNLM"/>
    </source>
</evidence>
<sequence length="308" mass="34875">MASNNNNSATQPLIPVFKGEKYHLWSLKMKTLFKSHDLWELVENGYIEPTPAPAQPDQPLRDTRKKDAKALLYIQSALDDEIFPRIAVALTSTEAWENLKQEYVGDKKVITVKLQSLRREFETLVMKKKEYVQVFLSIVSGLVGHMKTYGENASEETIVSKVLRSLTKEFNHVVVAIEESKDLSTYMFDDLMSSLIAHEERLNMGSEKSDEKAFQVRGNSSKGRPEKSGGSSGGRGQGRGTFQGHGRGRGRGNFADQRYQKSNLHCRYCNRSGHVEADCWTKQKDENKANFTEKVEEEANEKWTSCGI</sequence>
<evidence type="ECO:0000313" key="3">
    <source>
        <dbReference type="Proteomes" id="UP001157418"/>
    </source>
</evidence>